<feature type="transmembrane region" description="Helical" evidence="7">
    <location>
        <begin position="214"/>
        <end position="233"/>
    </location>
</feature>
<feature type="transmembrane region" description="Helical" evidence="7">
    <location>
        <begin position="245"/>
        <end position="263"/>
    </location>
</feature>
<evidence type="ECO:0000256" key="7">
    <source>
        <dbReference type="SAM" id="Phobius"/>
    </source>
</evidence>
<feature type="transmembrane region" description="Helical" evidence="7">
    <location>
        <begin position="408"/>
        <end position="429"/>
    </location>
</feature>
<keyword evidence="5 7" id="KW-0472">Membrane</keyword>
<feature type="transmembrane region" description="Helical" evidence="7">
    <location>
        <begin position="77"/>
        <end position="95"/>
    </location>
</feature>
<dbReference type="GO" id="GO:0022857">
    <property type="term" value="F:transmembrane transporter activity"/>
    <property type="evidence" value="ECO:0007669"/>
    <property type="project" value="InterPro"/>
</dbReference>
<feature type="transmembrane region" description="Helical" evidence="7">
    <location>
        <begin position="323"/>
        <end position="340"/>
    </location>
</feature>
<proteinExistence type="predicted"/>
<feature type="domain" description="Major facilitator superfamily (MFS) profile" evidence="8">
    <location>
        <begin position="43"/>
        <end position="515"/>
    </location>
</feature>
<dbReference type="FunFam" id="1.20.1250.20:FF:000484">
    <property type="entry name" value="MFS general substrate transporter"/>
    <property type="match status" value="1"/>
</dbReference>
<feature type="transmembrane region" description="Helical" evidence="7">
    <location>
        <begin position="42"/>
        <end position="65"/>
    </location>
</feature>
<gene>
    <name evidence="9" type="ORF">HYFRA_00008657</name>
</gene>
<dbReference type="CDD" id="cd17502">
    <property type="entry name" value="MFS_Azr1_MDR_like"/>
    <property type="match status" value="1"/>
</dbReference>
<evidence type="ECO:0000313" key="10">
    <source>
        <dbReference type="Proteomes" id="UP000696280"/>
    </source>
</evidence>
<evidence type="ECO:0000256" key="3">
    <source>
        <dbReference type="ARBA" id="ARBA00022692"/>
    </source>
</evidence>
<feature type="transmembrane region" description="Helical" evidence="7">
    <location>
        <begin position="374"/>
        <end position="396"/>
    </location>
</feature>
<dbReference type="Gene3D" id="1.20.1720.10">
    <property type="entry name" value="Multidrug resistance protein D"/>
    <property type="match status" value="1"/>
</dbReference>
<evidence type="ECO:0000313" key="9">
    <source>
        <dbReference type="EMBL" id="CAG8954968.1"/>
    </source>
</evidence>
<evidence type="ECO:0000256" key="1">
    <source>
        <dbReference type="ARBA" id="ARBA00004141"/>
    </source>
</evidence>
<dbReference type="EMBL" id="CAJVRL010000058">
    <property type="protein sequence ID" value="CAG8954968.1"/>
    <property type="molecule type" value="Genomic_DNA"/>
</dbReference>
<dbReference type="Pfam" id="PF07690">
    <property type="entry name" value="MFS_1"/>
    <property type="match status" value="1"/>
</dbReference>
<keyword evidence="3 7" id="KW-0812">Transmembrane</keyword>
<evidence type="ECO:0000256" key="2">
    <source>
        <dbReference type="ARBA" id="ARBA00022448"/>
    </source>
</evidence>
<dbReference type="PROSITE" id="PS50850">
    <property type="entry name" value="MFS"/>
    <property type="match status" value="1"/>
</dbReference>
<feature type="transmembrane region" description="Helical" evidence="7">
    <location>
        <begin position="107"/>
        <end position="126"/>
    </location>
</feature>
<evidence type="ECO:0000256" key="4">
    <source>
        <dbReference type="ARBA" id="ARBA00022989"/>
    </source>
</evidence>
<name>A0A9N9PTW4_9HELO</name>
<protein>
    <recommendedName>
        <fullName evidence="8">Major facilitator superfamily (MFS) profile domain-containing protein</fullName>
    </recommendedName>
</protein>
<keyword evidence="2" id="KW-0813">Transport</keyword>
<dbReference type="PANTHER" id="PTHR23501:SF187">
    <property type="entry name" value="MAJOR FACILITATOR SUPERFAMILY (MFS) PROFILE DOMAIN-CONTAINING PROTEIN"/>
    <property type="match status" value="1"/>
</dbReference>
<dbReference type="PRINTS" id="PR01036">
    <property type="entry name" value="TCRTETB"/>
</dbReference>
<sequence length="538" mass="58350">MSAQDSKTEAFISVPNTPAEEGSDMEVTTQTITVGHGFKFSAIMFALAITSLLSSLDAAVLSTALPTIVKDLNSSDVYVWTINAYFLTMTCFQPLYGQTSNIFGRRWLMIGSVVFFGIGSAICGLAKTTTALIAGRAIQGVGGGGINVMVGIIVSDIMPLRERPKYMGMIFVVFALGTSLGPFIVGAALILLVLYLHVDYKPDKLSVQLKRVDWLGNGLLILSVIAILLALTWGGTTRPWSSWRTVLPLVLGFLGMISFFIFEGSSYVKEATMPLHLFSNRTSASVYAITFLHSVVTYWVVYYLPVYFQAVLEASPTASGVDLFPTAVACIPFAIISGAAVSKMSKYRPSHFVSLTLIVVGLGLLTRLHKHTSVAYWVVIRILVSAGLGIMVTATLPAIQAPLEEKDVATSTATWAFLRSFGAIWGAAIPTSVFNTRMNDLLPNISSQPIRELLKNGGAYSLASKDFITSLNGTLKIKQQVVQTYFDALKFVWQVSIAFGLLGFIIAFFVKEVPMPEVLDTEFGITEKKKEPESGESV</sequence>
<dbReference type="SUPFAM" id="SSF103473">
    <property type="entry name" value="MFS general substrate transporter"/>
    <property type="match status" value="1"/>
</dbReference>
<feature type="transmembrane region" description="Helical" evidence="7">
    <location>
        <begin position="133"/>
        <end position="154"/>
    </location>
</feature>
<keyword evidence="10" id="KW-1185">Reference proteome</keyword>
<dbReference type="InterPro" id="IPR020846">
    <property type="entry name" value="MFS_dom"/>
</dbReference>
<dbReference type="Proteomes" id="UP000696280">
    <property type="component" value="Unassembled WGS sequence"/>
</dbReference>
<dbReference type="PANTHER" id="PTHR23501">
    <property type="entry name" value="MAJOR FACILITATOR SUPERFAMILY"/>
    <property type="match status" value="1"/>
</dbReference>
<dbReference type="OrthoDB" id="10021397at2759"/>
<feature type="transmembrane region" description="Helical" evidence="7">
    <location>
        <begin position="284"/>
        <end position="303"/>
    </location>
</feature>
<comment type="subcellular location">
    <subcellularLocation>
        <location evidence="1">Membrane</location>
        <topology evidence="1">Multi-pass membrane protein</topology>
    </subcellularLocation>
</comment>
<organism evidence="9 10">
    <name type="scientific">Hymenoscyphus fraxineus</name>
    <dbReference type="NCBI Taxonomy" id="746836"/>
    <lineage>
        <taxon>Eukaryota</taxon>
        <taxon>Fungi</taxon>
        <taxon>Dikarya</taxon>
        <taxon>Ascomycota</taxon>
        <taxon>Pezizomycotina</taxon>
        <taxon>Leotiomycetes</taxon>
        <taxon>Helotiales</taxon>
        <taxon>Helotiaceae</taxon>
        <taxon>Hymenoscyphus</taxon>
    </lineage>
</organism>
<dbReference type="Gene3D" id="1.20.1250.20">
    <property type="entry name" value="MFS general substrate transporter like domains"/>
    <property type="match status" value="1"/>
</dbReference>
<dbReference type="AlphaFoldDB" id="A0A9N9PTW4"/>
<dbReference type="GO" id="GO:0005886">
    <property type="term" value="C:plasma membrane"/>
    <property type="evidence" value="ECO:0007669"/>
    <property type="project" value="TreeGrafter"/>
</dbReference>
<dbReference type="InterPro" id="IPR036259">
    <property type="entry name" value="MFS_trans_sf"/>
</dbReference>
<dbReference type="InterPro" id="IPR011701">
    <property type="entry name" value="MFS"/>
</dbReference>
<keyword evidence="6" id="KW-0325">Glycoprotein</keyword>
<evidence type="ECO:0000259" key="8">
    <source>
        <dbReference type="PROSITE" id="PS50850"/>
    </source>
</evidence>
<evidence type="ECO:0000256" key="6">
    <source>
        <dbReference type="ARBA" id="ARBA00023180"/>
    </source>
</evidence>
<reference evidence="9" key="1">
    <citation type="submission" date="2021-07" db="EMBL/GenBank/DDBJ databases">
        <authorList>
            <person name="Durling M."/>
        </authorList>
    </citation>
    <scope>NUCLEOTIDE SEQUENCE</scope>
</reference>
<evidence type="ECO:0000256" key="5">
    <source>
        <dbReference type="ARBA" id="ARBA00023136"/>
    </source>
</evidence>
<feature type="transmembrane region" description="Helical" evidence="7">
    <location>
        <begin position="491"/>
        <end position="510"/>
    </location>
</feature>
<feature type="transmembrane region" description="Helical" evidence="7">
    <location>
        <begin position="166"/>
        <end position="194"/>
    </location>
</feature>
<accession>A0A9N9PTW4</accession>
<comment type="caution">
    <text evidence="9">The sequence shown here is derived from an EMBL/GenBank/DDBJ whole genome shotgun (WGS) entry which is preliminary data.</text>
</comment>
<keyword evidence="4 7" id="KW-1133">Transmembrane helix</keyword>